<dbReference type="CDD" id="cd04485">
    <property type="entry name" value="DnaE_OBF"/>
    <property type="match status" value="1"/>
</dbReference>
<keyword evidence="5" id="KW-0235">DNA replication</keyword>
<dbReference type="InterPro" id="IPR004013">
    <property type="entry name" value="PHP_dom"/>
</dbReference>
<evidence type="ECO:0000256" key="1">
    <source>
        <dbReference type="ARBA" id="ARBA00012417"/>
    </source>
</evidence>
<evidence type="ECO:0000259" key="8">
    <source>
        <dbReference type="SMART" id="SM00481"/>
    </source>
</evidence>
<dbReference type="NCBIfam" id="NF004226">
    <property type="entry name" value="PRK05673.1"/>
    <property type="match status" value="1"/>
</dbReference>
<evidence type="ECO:0000256" key="6">
    <source>
        <dbReference type="ARBA" id="ARBA00022932"/>
    </source>
</evidence>
<dbReference type="Pfam" id="PF07733">
    <property type="entry name" value="DNA_pol3_alpha"/>
    <property type="match status" value="1"/>
</dbReference>
<dbReference type="EMBL" id="JAAEJV010000005">
    <property type="protein sequence ID" value="MBF5058899.1"/>
    <property type="molecule type" value="Genomic_DNA"/>
</dbReference>
<dbReference type="InterPro" id="IPR016195">
    <property type="entry name" value="Pol/histidinol_Pase-like"/>
</dbReference>
<dbReference type="InterPro" id="IPR004805">
    <property type="entry name" value="DnaE2/DnaE/PolC"/>
</dbReference>
<dbReference type="InterPro" id="IPR029460">
    <property type="entry name" value="DNAPol_HHH"/>
</dbReference>
<keyword evidence="4 9" id="KW-0548">Nucleotidyltransferase</keyword>
<organism evidence="9 10">
    <name type="scientific">Candidatus Neptunichlamydia vexilliferae</name>
    <dbReference type="NCBI Taxonomy" id="1651774"/>
    <lineage>
        <taxon>Bacteria</taxon>
        <taxon>Pseudomonadati</taxon>
        <taxon>Chlamydiota</taxon>
        <taxon>Chlamydiia</taxon>
        <taxon>Parachlamydiales</taxon>
        <taxon>Simkaniaceae</taxon>
        <taxon>Candidatus Neptunichlamydia</taxon>
    </lineage>
</organism>
<feature type="domain" description="Polymerase/histidinol phosphatase N-terminal" evidence="8">
    <location>
        <begin position="13"/>
        <end position="80"/>
    </location>
</feature>
<dbReference type="GO" id="GO:0003887">
    <property type="term" value="F:DNA-directed DNA polymerase activity"/>
    <property type="evidence" value="ECO:0007669"/>
    <property type="project" value="UniProtKB-EC"/>
</dbReference>
<dbReference type="InterPro" id="IPR011708">
    <property type="entry name" value="DNA_pol3_alpha_NTPase_dom"/>
</dbReference>
<keyword evidence="10" id="KW-1185">Reference proteome</keyword>
<dbReference type="CDD" id="cd12113">
    <property type="entry name" value="PHP_PolIIIA_DnaE3"/>
    <property type="match status" value="1"/>
</dbReference>
<reference evidence="9 10" key="1">
    <citation type="submission" date="2020-01" db="EMBL/GenBank/DDBJ databases">
        <title>Draft genome sequence of Cand. Neptunochlamydia vexilliferae K9.</title>
        <authorList>
            <person name="Schulz F."/>
            <person name="Koestlbacher S."/>
            <person name="Wascher F."/>
            <person name="Pizzetti I."/>
            <person name="Horn M."/>
        </authorList>
    </citation>
    <scope>NUCLEOTIDE SEQUENCE [LARGE SCALE GENOMIC DNA]</scope>
    <source>
        <strain evidence="9 10">K9</strain>
    </source>
</reference>
<name>A0ABS0AY53_9BACT</name>
<dbReference type="Pfam" id="PF17657">
    <property type="entry name" value="DNA_pol3_finger"/>
    <property type="match status" value="1"/>
</dbReference>
<dbReference type="InterPro" id="IPR040982">
    <property type="entry name" value="DNA_pol3_finger"/>
</dbReference>
<dbReference type="SUPFAM" id="SSF160975">
    <property type="entry name" value="AF1531-like"/>
    <property type="match status" value="1"/>
</dbReference>
<dbReference type="SMART" id="SM00481">
    <property type="entry name" value="POLIIIAc"/>
    <property type="match status" value="1"/>
</dbReference>
<dbReference type="Pfam" id="PF02811">
    <property type="entry name" value="PHP"/>
    <property type="match status" value="1"/>
</dbReference>
<evidence type="ECO:0000256" key="7">
    <source>
        <dbReference type="ARBA" id="ARBA00049244"/>
    </source>
</evidence>
<comment type="caution">
    <text evidence="9">The sequence shown here is derived from an EMBL/GenBank/DDBJ whole genome shotgun (WGS) entry which is preliminary data.</text>
</comment>
<dbReference type="Proteomes" id="UP001194714">
    <property type="component" value="Unassembled WGS sequence"/>
</dbReference>
<dbReference type="EC" id="2.7.7.7" evidence="1"/>
<sequence>MQKRLKGALVVWIPLHLHSQYSILDSTASVQALVEKGASYGMHSLALTDFCNLFGAVDFFKACKKGGIKPIIGCEVMVAPVSRTDKKRLSGHSVAYPLILLAKDQEGYRNLCKISSIGYLEGFYYTPRVDKEILEKYSGGLIALSGPIQSRISQWIIQERDEELEEELVWSKKVYGEDFYFELQRHQMSDEHIHAEGIEKESWLYQYYLDRVKNQTKVNEKLLSLSKERGIPCVATNDTHYIDREDWRAHEILMNVQSGEPVEIIERDSFGNPRGRDLNPKRKVVPTHELYFKSPQEMEALFADVPEALTNSEKIAGLCNVEIDFKTRFYPVFVPPYLEGTEFDEKTREEASAAFLRKLCEEGISKRYTPERLEKVQEKYPDQEPLEVVKQRLEGELEIIISKGMCDYLLIVYDFIAWAKGEGIPVGPGRGSGAGSIILYLIGITDIEPLRFNLFFERFINPERMSYPDIDVDICMDRRSEVIDYTLKKYGKEKVAQIITFGTMKAKMAIKDVGRVLSVPLAKVNEIAKLVPEDPTMTLKRAFELDPELRAMAEHDEDGKRILEYAKRLEGSIRNTGIHAAGLIICGDPLTDHIPICNAKDSEMAVTQYSMKPVEAVGMLKIDFLGLKTLTSIQKTVDAIEERGSEKIDWVDLPLEDQTTFNLLNQGKTGGVFQLESTGMQELAKHLHIDKFEEIIAVGALYRPGPMEMIPSFINRKHGREKIEIDHPAMKDVIAETYGIMVYQEQVMQIASLLAGYSLGEGDVLRRAMGKKDREEMAKQREKFRTGAIEKGIDENLSMEIFDKIEKFASYGFNKSHAAAYGYLSYVTAYLKANYPKEWLAALMTCDSDDLTKVAKHIRECEAMGIKILPPDVNESGTEFAAAPSGIRFAMSGVKGVGRGVVESILIERKQSGPYKSFYDFFKRIDLTKVGKKVIEHLVDAGSFDFTGWTRQELLEGVEPMFEQTLREQKEKAKGVIDFFSLLEDETNHAFLEPPKVMRQQEKKEILAKEKELLGFYLTGHPMEEYRPLVEKLGCQAFHEFEAGSVVKTAFIIESVAVKVSKKTGKKFAILMISDGVEHFELPIWSEMYESNTLLFIEGQLLFAILQLDKDDDAIKLRCRLLEDLTLIKEDNIAQLDTLHEQFKKRAKSDARWEKKKPAEVVMDKKLNLTLDVNQVRLSQIVKLKKLFQRYPGAASVYIAFNHGERKVGAVEVESKWGVGWSPEVENHLKSFSFIETFSFEG</sequence>
<keyword evidence="3 9" id="KW-0808">Transferase</keyword>
<dbReference type="Gene3D" id="3.20.20.140">
    <property type="entry name" value="Metal-dependent hydrolases"/>
    <property type="match status" value="1"/>
</dbReference>
<evidence type="ECO:0000256" key="4">
    <source>
        <dbReference type="ARBA" id="ARBA00022695"/>
    </source>
</evidence>
<dbReference type="Gene3D" id="1.10.150.870">
    <property type="match status" value="1"/>
</dbReference>
<dbReference type="PANTHER" id="PTHR32294">
    <property type="entry name" value="DNA POLYMERASE III SUBUNIT ALPHA"/>
    <property type="match status" value="1"/>
</dbReference>
<accession>A0ABS0AY53</accession>
<evidence type="ECO:0000313" key="10">
    <source>
        <dbReference type="Proteomes" id="UP001194714"/>
    </source>
</evidence>
<evidence type="ECO:0000256" key="2">
    <source>
        <dbReference type="ARBA" id="ARBA00019114"/>
    </source>
</evidence>
<dbReference type="Gene3D" id="1.10.10.1600">
    <property type="entry name" value="Bacterial DNA polymerase III alpha subunit, thumb domain"/>
    <property type="match status" value="1"/>
</dbReference>
<dbReference type="NCBIfam" id="TIGR00594">
    <property type="entry name" value="polc"/>
    <property type="match status" value="1"/>
</dbReference>
<dbReference type="InterPro" id="IPR003141">
    <property type="entry name" value="Pol/His_phosphatase_N"/>
</dbReference>
<dbReference type="PANTHER" id="PTHR32294:SF0">
    <property type="entry name" value="DNA POLYMERASE III SUBUNIT ALPHA"/>
    <property type="match status" value="1"/>
</dbReference>
<gene>
    <name evidence="9" type="ORF">NEPTK9_000399</name>
</gene>
<dbReference type="InterPro" id="IPR041931">
    <property type="entry name" value="DNA_pol3_alpha_thumb_dom"/>
</dbReference>
<dbReference type="Pfam" id="PF14579">
    <property type="entry name" value="HHH_6"/>
    <property type="match status" value="1"/>
</dbReference>
<keyword evidence="6" id="KW-0239">DNA-directed DNA polymerase</keyword>
<proteinExistence type="predicted"/>
<comment type="catalytic activity">
    <reaction evidence="7">
        <text>DNA(n) + a 2'-deoxyribonucleoside 5'-triphosphate = DNA(n+1) + diphosphate</text>
        <dbReference type="Rhea" id="RHEA:22508"/>
        <dbReference type="Rhea" id="RHEA-COMP:17339"/>
        <dbReference type="Rhea" id="RHEA-COMP:17340"/>
        <dbReference type="ChEBI" id="CHEBI:33019"/>
        <dbReference type="ChEBI" id="CHEBI:61560"/>
        <dbReference type="ChEBI" id="CHEBI:173112"/>
        <dbReference type="EC" id="2.7.7.7"/>
    </reaction>
</comment>
<dbReference type="SUPFAM" id="SSF89550">
    <property type="entry name" value="PHP domain-like"/>
    <property type="match status" value="1"/>
</dbReference>
<protein>
    <recommendedName>
        <fullName evidence="2">DNA polymerase III subunit alpha</fullName>
        <ecNumber evidence="1">2.7.7.7</ecNumber>
    </recommendedName>
</protein>
<evidence type="ECO:0000256" key="5">
    <source>
        <dbReference type="ARBA" id="ARBA00022705"/>
    </source>
</evidence>
<evidence type="ECO:0000256" key="3">
    <source>
        <dbReference type="ARBA" id="ARBA00022679"/>
    </source>
</evidence>
<evidence type="ECO:0000313" key="9">
    <source>
        <dbReference type="EMBL" id="MBF5058899.1"/>
    </source>
</evidence>